<feature type="transmembrane region" description="Helical" evidence="1">
    <location>
        <begin position="39"/>
        <end position="59"/>
    </location>
</feature>
<reference evidence="2 3" key="1">
    <citation type="submission" date="2016-10" db="EMBL/GenBank/DDBJ databases">
        <authorList>
            <person name="Varghese N."/>
            <person name="Submissions S."/>
        </authorList>
    </citation>
    <scope>NUCLEOTIDE SEQUENCE [LARGE SCALE GENOMIC DNA]</scope>
    <source>
        <strain evidence="2 3">DSM 25353</strain>
    </source>
</reference>
<organism evidence="2 3">
    <name type="scientific">Hydrobacter penzbergensis</name>
    <dbReference type="NCBI Taxonomy" id="1235997"/>
    <lineage>
        <taxon>Bacteria</taxon>
        <taxon>Pseudomonadati</taxon>
        <taxon>Bacteroidota</taxon>
        <taxon>Chitinophagia</taxon>
        <taxon>Chitinophagales</taxon>
        <taxon>Chitinophagaceae</taxon>
        <taxon>Hydrobacter</taxon>
    </lineage>
</organism>
<dbReference type="AlphaFoldDB" id="A0A8X8IE52"/>
<keyword evidence="3" id="KW-1185">Reference proteome</keyword>
<comment type="caution">
    <text evidence="2">The sequence shown here is derived from an EMBL/GenBank/DDBJ whole genome shotgun (WGS) entry which is preliminary data.</text>
</comment>
<evidence type="ECO:0000313" key="3">
    <source>
        <dbReference type="Proteomes" id="UP000198711"/>
    </source>
</evidence>
<dbReference type="Proteomes" id="UP000198711">
    <property type="component" value="Unassembled WGS sequence"/>
</dbReference>
<evidence type="ECO:0000313" key="2">
    <source>
        <dbReference type="EMBL" id="SDW33645.1"/>
    </source>
</evidence>
<proteinExistence type="predicted"/>
<feature type="transmembrane region" description="Helical" evidence="1">
    <location>
        <begin position="12"/>
        <end position="33"/>
    </location>
</feature>
<gene>
    <name evidence="2" type="ORF">SAMN05444410_10224</name>
</gene>
<dbReference type="EMBL" id="FNNO01000002">
    <property type="protein sequence ID" value="SDW33645.1"/>
    <property type="molecule type" value="Genomic_DNA"/>
</dbReference>
<keyword evidence="1" id="KW-1133">Transmembrane helix</keyword>
<keyword evidence="1" id="KW-0472">Membrane</keyword>
<feature type="transmembrane region" description="Helical" evidence="1">
    <location>
        <begin position="79"/>
        <end position="101"/>
    </location>
</feature>
<sequence>MNQLTLFRILSYILLPIGAFFGLMSTIFLLTAIANPALLLIVFLFFCMAVYAFTSFSFLTKGIMGGRTCKASLKDWIKVNAYVCVCIATLFVLNSVSLLMMNPVTLRQTVSQLLEAQPNLPSGYSIDFFLKMIKGVSGFMLFTGIVLLLHIFINFKLLKRYNHLFSSSDNAE</sequence>
<accession>A0A8X8IE52</accession>
<feature type="transmembrane region" description="Helical" evidence="1">
    <location>
        <begin position="128"/>
        <end position="153"/>
    </location>
</feature>
<dbReference type="RefSeq" id="WP_092722028.1">
    <property type="nucleotide sequence ID" value="NZ_FNNO01000002.1"/>
</dbReference>
<protein>
    <submittedName>
        <fullName evidence="2">Uncharacterized protein</fullName>
    </submittedName>
</protein>
<keyword evidence="1" id="KW-0812">Transmembrane</keyword>
<name>A0A8X8IE52_9BACT</name>
<evidence type="ECO:0000256" key="1">
    <source>
        <dbReference type="SAM" id="Phobius"/>
    </source>
</evidence>